<keyword evidence="3" id="KW-1185">Reference proteome</keyword>
<dbReference type="PANTHER" id="PTHR37984:SF5">
    <property type="entry name" value="PROTEIN NYNRIN-LIKE"/>
    <property type="match status" value="1"/>
</dbReference>
<dbReference type="PANTHER" id="PTHR37984">
    <property type="entry name" value="PROTEIN CBG26694"/>
    <property type="match status" value="1"/>
</dbReference>
<dbReference type="InterPro" id="IPR050951">
    <property type="entry name" value="Retrovirus_Pol_polyprotein"/>
</dbReference>
<dbReference type="InterPro" id="IPR043128">
    <property type="entry name" value="Rev_trsase/Diguanyl_cyclase"/>
</dbReference>
<dbReference type="InterPro" id="IPR043502">
    <property type="entry name" value="DNA/RNA_pol_sf"/>
</dbReference>
<evidence type="ECO:0000256" key="1">
    <source>
        <dbReference type="SAM" id="MobiDB-lite"/>
    </source>
</evidence>
<proteinExistence type="predicted"/>
<organism evidence="2 3">
    <name type="scientific">Aldrovandia affinis</name>
    <dbReference type="NCBI Taxonomy" id="143900"/>
    <lineage>
        <taxon>Eukaryota</taxon>
        <taxon>Metazoa</taxon>
        <taxon>Chordata</taxon>
        <taxon>Craniata</taxon>
        <taxon>Vertebrata</taxon>
        <taxon>Euteleostomi</taxon>
        <taxon>Actinopterygii</taxon>
        <taxon>Neopterygii</taxon>
        <taxon>Teleostei</taxon>
        <taxon>Notacanthiformes</taxon>
        <taxon>Halosauridae</taxon>
        <taxon>Aldrovandia</taxon>
    </lineage>
</organism>
<gene>
    <name evidence="2" type="ORF">AAFF_G00247600</name>
</gene>
<evidence type="ECO:0008006" key="4">
    <source>
        <dbReference type="Google" id="ProtNLM"/>
    </source>
</evidence>
<dbReference type="AlphaFoldDB" id="A0AAD7WTR7"/>
<dbReference type="Proteomes" id="UP001221898">
    <property type="component" value="Unassembled WGS sequence"/>
</dbReference>
<dbReference type="SUPFAM" id="SSF56672">
    <property type="entry name" value="DNA/RNA polymerases"/>
    <property type="match status" value="1"/>
</dbReference>
<evidence type="ECO:0000313" key="2">
    <source>
        <dbReference type="EMBL" id="KAJ8408942.1"/>
    </source>
</evidence>
<name>A0AAD7WTR7_9TELE</name>
<dbReference type="EMBL" id="JAINUG010000033">
    <property type="protein sequence ID" value="KAJ8408942.1"/>
    <property type="molecule type" value="Genomic_DNA"/>
</dbReference>
<feature type="region of interest" description="Disordered" evidence="1">
    <location>
        <begin position="28"/>
        <end position="75"/>
    </location>
</feature>
<comment type="caution">
    <text evidence="2">The sequence shown here is derived from an EMBL/GenBank/DDBJ whole genome shotgun (WGS) entry which is preliminary data.</text>
</comment>
<accession>A0AAD7WTR7</accession>
<evidence type="ECO:0000313" key="3">
    <source>
        <dbReference type="Proteomes" id="UP001221898"/>
    </source>
</evidence>
<sequence>MPLPQMAVSSAGRVFTLHFNVLHFSSETESTTQSGQNPCGSFGGTPTILHNEHDSFPIPRSGQTPAAPGPDGGEAELKCMEPLGIITEVAEPTEWCAPMVPVVKRLSRDSIKTDAGKVEAIMDMPTPTNITRLRQMLGMVNYLRKFLPGDSSELHPVIELLKKDMEWLWEKPQKLPFNKSNGAVGRAAGTAKRIPQQLHPHLALMCYCTMLIAATGVSPDQLMTGCQIMTTVPVLEKRLKAQLISYKDYTQVSVRIKLDGEKGWNTPGTMVNPSGKS</sequence>
<protein>
    <recommendedName>
        <fullName evidence="4">Polyprotein</fullName>
    </recommendedName>
</protein>
<reference evidence="2" key="1">
    <citation type="journal article" date="2023" name="Science">
        <title>Genome structures resolve the early diversification of teleost fishes.</title>
        <authorList>
            <person name="Parey E."/>
            <person name="Louis A."/>
            <person name="Montfort J."/>
            <person name="Bouchez O."/>
            <person name="Roques C."/>
            <person name="Iampietro C."/>
            <person name="Lluch J."/>
            <person name="Castinel A."/>
            <person name="Donnadieu C."/>
            <person name="Desvignes T."/>
            <person name="Floi Bucao C."/>
            <person name="Jouanno E."/>
            <person name="Wen M."/>
            <person name="Mejri S."/>
            <person name="Dirks R."/>
            <person name="Jansen H."/>
            <person name="Henkel C."/>
            <person name="Chen W.J."/>
            <person name="Zahm M."/>
            <person name="Cabau C."/>
            <person name="Klopp C."/>
            <person name="Thompson A.W."/>
            <person name="Robinson-Rechavi M."/>
            <person name="Braasch I."/>
            <person name="Lecointre G."/>
            <person name="Bobe J."/>
            <person name="Postlethwait J.H."/>
            <person name="Berthelot C."/>
            <person name="Roest Crollius H."/>
            <person name="Guiguen Y."/>
        </authorList>
    </citation>
    <scope>NUCLEOTIDE SEQUENCE</scope>
    <source>
        <strain evidence="2">NC1722</strain>
    </source>
</reference>
<dbReference type="Gene3D" id="3.30.70.270">
    <property type="match status" value="1"/>
</dbReference>